<comment type="similarity">
    <text evidence="2">Belongs to the sirtuin family. Class I subfamily.</text>
</comment>
<proteinExistence type="inferred from homology"/>
<evidence type="ECO:0000256" key="5">
    <source>
        <dbReference type="ARBA" id="ARBA00022833"/>
    </source>
</evidence>
<dbReference type="Proteomes" id="UP000696485">
    <property type="component" value="Unassembled WGS sequence"/>
</dbReference>
<accession>A0A9P5SRD0</accession>
<feature type="active site" description="Proton acceptor" evidence="7">
    <location>
        <position position="562"/>
    </location>
</feature>
<evidence type="ECO:0000256" key="6">
    <source>
        <dbReference type="ARBA" id="ARBA00023027"/>
    </source>
</evidence>
<reference evidence="10" key="1">
    <citation type="journal article" date="2020" name="Fungal Divers.">
        <title>Resolving the Mortierellaceae phylogeny through synthesis of multi-gene phylogenetics and phylogenomics.</title>
        <authorList>
            <person name="Vandepol N."/>
            <person name="Liber J."/>
            <person name="Desiro A."/>
            <person name="Na H."/>
            <person name="Kennedy M."/>
            <person name="Barry K."/>
            <person name="Grigoriev I.V."/>
            <person name="Miller A.N."/>
            <person name="O'Donnell K."/>
            <person name="Stajich J.E."/>
            <person name="Bonito G."/>
        </authorList>
    </citation>
    <scope>NUCLEOTIDE SEQUENCE</scope>
    <source>
        <strain evidence="10">NVP1</strain>
    </source>
</reference>
<dbReference type="EMBL" id="JAAAUY010000054">
    <property type="protein sequence ID" value="KAF9336583.1"/>
    <property type="molecule type" value="Genomic_DNA"/>
</dbReference>
<evidence type="ECO:0000256" key="7">
    <source>
        <dbReference type="PROSITE-ProRule" id="PRU00236"/>
    </source>
</evidence>
<dbReference type="InterPro" id="IPR003000">
    <property type="entry name" value="Sirtuin"/>
</dbReference>
<dbReference type="SUPFAM" id="SSF52467">
    <property type="entry name" value="DHS-like NAD/FAD-binding domain"/>
    <property type="match status" value="1"/>
</dbReference>
<comment type="caution">
    <text evidence="10">The sequence shown here is derived from an EMBL/GenBank/DDBJ whole genome shotgun (WGS) entry which is preliminary data.</text>
</comment>
<keyword evidence="3" id="KW-0808">Transferase</keyword>
<feature type="compositionally biased region" description="Basic and acidic residues" evidence="8">
    <location>
        <begin position="818"/>
        <end position="830"/>
    </location>
</feature>
<dbReference type="GO" id="GO:0046872">
    <property type="term" value="F:metal ion binding"/>
    <property type="evidence" value="ECO:0007669"/>
    <property type="project" value="UniProtKB-KW"/>
</dbReference>
<gene>
    <name evidence="10" type="primary">SIR2_2</name>
    <name evidence="10" type="ORF">BG006_008149</name>
</gene>
<keyword evidence="4 7" id="KW-0479">Metal-binding</keyword>
<evidence type="ECO:0000313" key="10">
    <source>
        <dbReference type="EMBL" id="KAF9336583.1"/>
    </source>
</evidence>
<feature type="compositionally biased region" description="Acidic residues" evidence="8">
    <location>
        <begin position="298"/>
        <end position="332"/>
    </location>
</feature>
<dbReference type="InterPro" id="IPR026590">
    <property type="entry name" value="Ssirtuin_cat_dom"/>
</dbReference>
<keyword evidence="5 7" id="KW-0862">Zinc</keyword>
<dbReference type="InterPro" id="IPR029035">
    <property type="entry name" value="DHS-like_NAD/FAD-binding_dom"/>
</dbReference>
<dbReference type="GO" id="GO:0005634">
    <property type="term" value="C:nucleus"/>
    <property type="evidence" value="ECO:0007669"/>
    <property type="project" value="TreeGrafter"/>
</dbReference>
<feature type="region of interest" description="Disordered" evidence="8">
    <location>
        <begin position="902"/>
        <end position="1003"/>
    </location>
</feature>
<dbReference type="InterPro" id="IPR050134">
    <property type="entry name" value="NAD-dep_sirtuin_deacylases"/>
</dbReference>
<dbReference type="GO" id="GO:0070403">
    <property type="term" value="F:NAD+ binding"/>
    <property type="evidence" value="ECO:0007669"/>
    <property type="project" value="InterPro"/>
</dbReference>
<dbReference type="Gene3D" id="3.30.1600.10">
    <property type="entry name" value="SIR2/SIRT2 'Small Domain"/>
    <property type="match status" value="1"/>
</dbReference>
<evidence type="ECO:0000256" key="8">
    <source>
        <dbReference type="SAM" id="MobiDB-lite"/>
    </source>
</evidence>
<feature type="compositionally biased region" description="Polar residues" evidence="8">
    <location>
        <begin position="1040"/>
        <end position="1057"/>
    </location>
</feature>
<feature type="binding site" evidence="7">
    <location>
        <position position="597"/>
    </location>
    <ligand>
        <name>Zn(2+)</name>
        <dbReference type="ChEBI" id="CHEBI:29105"/>
    </ligand>
</feature>
<evidence type="ECO:0000256" key="2">
    <source>
        <dbReference type="ARBA" id="ARBA00006924"/>
    </source>
</evidence>
<protein>
    <submittedName>
        <fullName evidence="10">NAD-dependent histone deacetylase sir2</fullName>
    </submittedName>
</protein>
<feature type="binding site" evidence="7">
    <location>
        <position position="594"/>
    </location>
    <ligand>
        <name>Zn(2+)</name>
        <dbReference type="ChEBI" id="CHEBI:29105"/>
    </ligand>
</feature>
<dbReference type="Gene3D" id="3.40.50.1220">
    <property type="entry name" value="TPP-binding domain"/>
    <property type="match status" value="1"/>
</dbReference>
<dbReference type="PANTHER" id="PTHR11085">
    <property type="entry name" value="NAD-DEPENDENT PROTEIN DEACYLASE SIRTUIN-5, MITOCHONDRIAL-RELATED"/>
    <property type="match status" value="1"/>
</dbReference>
<feature type="domain" description="Deacetylase sirtuin-type" evidence="9">
    <location>
        <begin position="437"/>
        <end position="733"/>
    </location>
</feature>
<sequence length="1097" mass="121750">MSQQEQWKDHRSLSQSQGSKPLHVETSITSLSQPTRPVVVDQPESPVTRKRADANTDHLFADNTGAQDGDNSDLSGQNGAFPPLKRSKTSPPPLQPSSQTKPSLTEYRPSQEAVVEDDVISPQTSPHLDATEPRSIVSTVILDRTLSPPLRIAVPSLVRSRTFDELRSTSMPSTPVLTRHTSALLENFSRSDETAAIGNLNLGEPSEASAVGERAMGVITSRPGSRQSSPGICNIRMTSRETTPMHTDEPLSQHHQFSYYSQPLHPLSNSTVNSPDSIVDVASPDDQYSSQFLLETSPEYDEDADDDYDSGEADTTVDEDNERIDSSNSEDEEDILDEIDVGNIQIPGTVSLPYNDEDPACKDVMTEEQKRKIIQEARKEGIAYVVQKYIMSRMMTVKKLLLMVDEGMTNIPVNCTEHDLIRDFSTKLETLMKRRERQPHIHTLEQVVELLKTSKRIMVLTGAGVSVSCGIPDFRSPDGIYARLSEFELDDPTQMFDLEVFCDRPELFYSFAREIYPSNFSPSPSHNFIKLIEDQGKLLRNYTQNIDTLEQKAGIHSVLQCHGSFATASCIRCRHQVDGSEIKDSIMRQEVAYCKVCPTISPRSSQPTERRPPRRRSFGSYSTDGELSDSSDSDSDYEDWPPLMKPDIVFFHEPLSYDFNRYLDEDKDKVDLLIVMGSSLKVEPVSNIMYQLPPEVPQILINRTPIMHTEFDVQLLGNCDTIVAELCRMAGWELKHEKLPGGTSNVPDMATNTNLDGFGEGGRAGWVLIEPNTYQFEGAILTEVDYEQSQSNRRKRAYTEDDEGITTANGGFGRRQSNHQEKFGRLRMDTESESEGSQEDENRSKSSSGHSRPSNQNSSLVFSPKPHFGFAYGTTEPHSGDIADLHKAYSEGGGDTLSVLTQSRRESDTSSLVHQEEEGEDEEETEMREKFTEVMPKDLGESSDDAMDRSDESSHSRRSSMADLEPISEEPAMDGVLDEQGAVQPVESMHKGESSHSQRSSMADLDAISEEPAMDGVLEGQGEVRPAGIPDETPMITATVSEPESTSMSTTLASNGGPQAISVSADKDPSQESNQSFELPPFTAEEMAEVDKIDLDI</sequence>
<dbReference type="Pfam" id="PF02146">
    <property type="entry name" value="SIR2"/>
    <property type="match status" value="1"/>
</dbReference>
<dbReference type="PROSITE" id="PS50305">
    <property type="entry name" value="SIRTUIN"/>
    <property type="match status" value="1"/>
</dbReference>
<feature type="region of interest" description="Disordered" evidence="8">
    <location>
        <begin position="1040"/>
        <end position="1097"/>
    </location>
</feature>
<feature type="compositionally biased region" description="Basic and acidic residues" evidence="8">
    <location>
        <begin position="50"/>
        <end position="60"/>
    </location>
</feature>
<dbReference type="PANTHER" id="PTHR11085:SF9">
    <property type="entry name" value="NAD-DEPENDENT PROTEIN DEACETYLASE SIRTUIN-1"/>
    <property type="match status" value="1"/>
</dbReference>
<dbReference type="InterPro" id="IPR026591">
    <property type="entry name" value="Sirtuin_cat_small_dom_sf"/>
</dbReference>
<comment type="cofactor">
    <cofactor evidence="1">
        <name>Zn(2+)</name>
        <dbReference type="ChEBI" id="CHEBI:29105"/>
    </cofactor>
</comment>
<evidence type="ECO:0000259" key="9">
    <source>
        <dbReference type="PROSITE" id="PS50305"/>
    </source>
</evidence>
<feature type="region of interest" description="Disordered" evidence="8">
    <location>
        <begin position="786"/>
        <end position="863"/>
    </location>
</feature>
<keyword evidence="11" id="KW-1185">Reference proteome</keyword>
<feature type="compositionally biased region" description="Basic and acidic residues" evidence="8">
    <location>
        <begin position="927"/>
        <end position="955"/>
    </location>
</feature>
<keyword evidence="6" id="KW-0520">NAD</keyword>
<feature type="compositionally biased region" description="Polar residues" evidence="8">
    <location>
        <begin position="26"/>
        <end position="35"/>
    </location>
</feature>
<feature type="compositionally biased region" description="Basic and acidic residues" evidence="8">
    <location>
        <begin position="1"/>
        <end position="12"/>
    </location>
</feature>
<feature type="compositionally biased region" description="Acidic residues" evidence="8">
    <location>
        <begin position="917"/>
        <end position="926"/>
    </location>
</feature>
<feature type="region of interest" description="Disordered" evidence="8">
    <location>
        <begin position="1"/>
        <end position="131"/>
    </location>
</feature>
<organism evidence="10 11">
    <name type="scientific">Podila minutissima</name>
    <dbReference type="NCBI Taxonomy" id="64525"/>
    <lineage>
        <taxon>Eukaryota</taxon>
        <taxon>Fungi</taxon>
        <taxon>Fungi incertae sedis</taxon>
        <taxon>Mucoromycota</taxon>
        <taxon>Mortierellomycotina</taxon>
        <taxon>Mortierellomycetes</taxon>
        <taxon>Mortierellales</taxon>
        <taxon>Mortierellaceae</taxon>
        <taxon>Podila</taxon>
    </lineage>
</organism>
<name>A0A9P5SRD0_9FUNG</name>
<feature type="region of interest" description="Disordered" evidence="8">
    <location>
        <begin position="297"/>
        <end position="332"/>
    </location>
</feature>
<evidence type="ECO:0000313" key="11">
    <source>
        <dbReference type="Proteomes" id="UP000696485"/>
    </source>
</evidence>
<feature type="compositionally biased region" description="Acidic residues" evidence="8">
    <location>
        <begin position="626"/>
        <end position="638"/>
    </location>
</feature>
<feature type="binding site" evidence="7">
    <location>
        <position position="570"/>
    </location>
    <ligand>
        <name>Zn(2+)</name>
        <dbReference type="ChEBI" id="CHEBI:29105"/>
    </ligand>
</feature>
<dbReference type="GO" id="GO:0046970">
    <property type="term" value="F:histone H4K16 deacetylase activity, NAD-dependent"/>
    <property type="evidence" value="ECO:0007669"/>
    <property type="project" value="TreeGrafter"/>
</dbReference>
<evidence type="ECO:0000256" key="3">
    <source>
        <dbReference type="ARBA" id="ARBA00022679"/>
    </source>
</evidence>
<feature type="region of interest" description="Disordered" evidence="8">
    <location>
        <begin position="602"/>
        <end position="638"/>
    </location>
</feature>
<evidence type="ECO:0000256" key="4">
    <source>
        <dbReference type="ARBA" id="ARBA00022723"/>
    </source>
</evidence>
<feature type="compositionally biased region" description="Low complexity" evidence="8">
    <location>
        <begin position="845"/>
        <end position="854"/>
    </location>
</feature>
<feature type="binding site" evidence="7">
    <location>
        <position position="573"/>
    </location>
    <ligand>
        <name>Zn(2+)</name>
        <dbReference type="ChEBI" id="CHEBI:29105"/>
    </ligand>
</feature>
<dbReference type="AlphaFoldDB" id="A0A9P5SRD0"/>
<evidence type="ECO:0000256" key="1">
    <source>
        <dbReference type="ARBA" id="ARBA00001947"/>
    </source>
</evidence>